<dbReference type="EMBL" id="CAXDID020000046">
    <property type="protein sequence ID" value="CAL6002925.1"/>
    <property type="molecule type" value="Genomic_DNA"/>
</dbReference>
<organism evidence="2">
    <name type="scientific">Hexamita inflata</name>
    <dbReference type="NCBI Taxonomy" id="28002"/>
    <lineage>
        <taxon>Eukaryota</taxon>
        <taxon>Metamonada</taxon>
        <taxon>Diplomonadida</taxon>
        <taxon>Hexamitidae</taxon>
        <taxon>Hexamitinae</taxon>
        <taxon>Hexamita</taxon>
    </lineage>
</organism>
<sequence>MFVLLSLQVCTSHLQVKLLNLQFVMNFTNNCDSFGQTINVNLETDLNEKYSFNKKITLENNRSGQVVLECKDTNWADNCLEAVRQLKENIKADVKFTGANDVYEKYYKVIVDVDTKNVVNVGLIAGCTVGAAVVVGIIVILYVCKKKQMKKNREAQDSELM</sequence>
<proteinExistence type="predicted"/>
<feature type="transmembrane region" description="Helical" evidence="1">
    <location>
        <begin position="121"/>
        <end position="144"/>
    </location>
</feature>
<reference evidence="3 4" key="2">
    <citation type="submission" date="2024-07" db="EMBL/GenBank/DDBJ databases">
        <authorList>
            <person name="Akdeniz Z."/>
        </authorList>
    </citation>
    <scope>NUCLEOTIDE SEQUENCE [LARGE SCALE GENOMIC DNA]</scope>
</reference>
<dbReference type="Proteomes" id="UP001642409">
    <property type="component" value="Unassembled WGS sequence"/>
</dbReference>
<keyword evidence="1" id="KW-0472">Membrane</keyword>
<reference evidence="2" key="1">
    <citation type="submission" date="2023-06" db="EMBL/GenBank/DDBJ databases">
        <authorList>
            <person name="Kurt Z."/>
        </authorList>
    </citation>
    <scope>NUCLEOTIDE SEQUENCE</scope>
</reference>
<keyword evidence="1" id="KW-1133">Transmembrane helix</keyword>
<gene>
    <name evidence="2" type="ORF">HINF_LOCUS14215</name>
    <name evidence="3" type="ORF">HINF_LOCUS18156</name>
</gene>
<evidence type="ECO:0000313" key="4">
    <source>
        <dbReference type="Proteomes" id="UP001642409"/>
    </source>
</evidence>
<keyword evidence="4" id="KW-1185">Reference proteome</keyword>
<dbReference type="AlphaFoldDB" id="A0AA86NUT6"/>
<protein>
    <submittedName>
        <fullName evidence="3">Hypothetical_protein</fullName>
    </submittedName>
</protein>
<evidence type="ECO:0000313" key="3">
    <source>
        <dbReference type="EMBL" id="CAL6002925.1"/>
    </source>
</evidence>
<comment type="caution">
    <text evidence="2">The sequence shown here is derived from an EMBL/GenBank/DDBJ whole genome shotgun (WGS) entry which is preliminary data.</text>
</comment>
<keyword evidence="1" id="KW-0812">Transmembrane</keyword>
<dbReference type="EMBL" id="CATOUU010000369">
    <property type="protein sequence ID" value="CAI9926570.1"/>
    <property type="molecule type" value="Genomic_DNA"/>
</dbReference>
<evidence type="ECO:0000256" key="1">
    <source>
        <dbReference type="SAM" id="Phobius"/>
    </source>
</evidence>
<name>A0AA86NUT6_9EUKA</name>
<evidence type="ECO:0000313" key="2">
    <source>
        <dbReference type="EMBL" id="CAI9926570.1"/>
    </source>
</evidence>
<accession>A0AA86NUT6</accession>